<gene>
    <name evidence="1" type="ORF">AVDCRST_MAG59-913</name>
</gene>
<proteinExistence type="predicted"/>
<sequence length="41" mass="4452">WSPRTAATGWDAAPDSDRSALYQRRLARSAPGGCRFEGSRA</sequence>
<feature type="non-terminal residue" evidence="1">
    <location>
        <position position="1"/>
    </location>
</feature>
<dbReference type="AlphaFoldDB" id="A0A6J4U6I8"/>
<accession>A0A6J4U6I8</accession>
<name>A0A6J4U6I8_9BACT</name>
<organism evidence="1">
    <name type="scientific">uncultured Thermomicrobiales bacterium</name>
    <dbReference type="NCBI Taxonomy" id="1645740"/>
    <lineage>
        <taxon>Bacteria</taxon>
        <taxon>Pseudomonadati</taxon>
        <taxon>Thermomicrobiota</taxon>
        <taxon>Thermomicrobia</taxon>
        <taxon>Thermomicrobiales</taxon>
        <taxon>environmental samples</taxon>
    </lineage>
</organism>
<reference evidence="1" key="1">
    <citation type="submission" date="2020-02" db="EMBL/GenBank/DDBJ databases">
        <authorList>
            <person name="Meier V. D."/>
        </authorList>
    </citation>
    <scope>NUCLEOTIDE SEQUENCE</scope>
    <source>
        <strain evidence="1">AVDCRST_MAG59</strain>
    </source>
</reference>
<dbReference type="EMBL" id="CADCWF010000049">
    <property type="protein sequence ID" value="CAA9541984.1"/>
    <property type="molecule type" value="Genomic_DNA"/>
</dbReference>
<evidence type="ECO:0000313" key="1">
    <source>
        <dbReference type="EMBL" id="CAA9541984.1"/>
    </source>
</evidence>
<feature type="non-terminal residue" evidence="1">
    <location>
        <position position="41"/>
    </location>
</feature>
<protein>
    <submittedName>
        <fullName evidence="1">Uncharacterized protein</fullName>
    </submittedName>
</protein>